<comment type="subcellular location">
    <subcellularLocation>
        <location evidence="1">Membrane</location>
        <topology evidence="1">Multi-pass membrane protein</topology>
    </subcellularLocation>
</comment>
<feature type="domain" description="Methylamine utilisation protein MauE" evidence="6">
    <location>
        <begin position="10"/>
        <end position="131"/>
    </location>
</feature>
<dbReference type="GO" id="GO:0016020">
    <property type="term" value="C:membrane"/>
    <property type="evidence" value="ECO:0007669"/>
    <property type="project" value="UniProtKB-SubCell"/>
</dbReference>
<dbReference type="RefSeq" id="WP_189138669.1">
    <property type="nucleotide sequence ID" value="NZ_BMNK01000003.1"/>
</dbReference>
<dbReference type="Pfam" id="PF07291">
    <property type="entry name" value="MauE"/>
    <property type="match status" value="1"/>
</dbReference>
<feature type="transmembrane region" description="Helical" evidence="5">
    <location>
        <begin position="142"/>
        <end position="162"/>
    </location>
</feature>
<keyword evidence="2 5" id="KW-0812">Transmembrane</keyword>
<dbReference type="EMBL" id="BMNK01000003">
    <property type="protein sequence ID" value="GGP05404.1"/>
    <property type="molecule type" value="Genomic_DNA"/>
</dbReference>
<feature type="transmembrane region" description="Helical" evidence="5">
    <location>
        <begin position="73"/>
        <end position="96"/>
    </location>
</feature>
<keyword evidence="8" id="KW-1185">Reference proteome</keyword>
<evidence type="ECO:0000256" key="4">
    <source>
        <dbReference type="ARBA" id="ARBA00023136"/>
    </source>
</evidence>
<dbReference type="InterPro" id="IPR009908">
    <property type="entry name" value="Methylamine_util_MauE"/>
</dbReference>
<gene>
    <name evidence="7" type="ORF">GCM10012278_24800</name>
</gene>
<keyword evidence="4 5" id="KW-0472">Membrane</keyword>
<reference evidence="7" key="1">
    <citation type="journal article" date="2014" name="Int. J. Syst. Evol. Microbiol.">
        <title>Complete genome sequence of Corynebacterium casei LMG S-19264T (=DSM 44701T), isolated from a smear-ripened cheese.</title>
        <authorList>
            <consortium name="US DOE Joint Genome Institute (JGI-PGF)"/>
            <person name="Walter F."/>
            <person name="Albersmeier A."/>
            <person name="Kalinowski J."/>
            <person name="Ruckert C."/>
        </authorList>
    </citation>
    <scope>NUCLEOTIDE SEQUENCE</scope>
    <source>
        <strain evidence="7">CGMCC 4.7430</strain>
    </source>
</reference>
<proteinExistence type="predicted"/>
<evidence type="ECO:0000259" key="6">
    <source>
        <dbReference type="Pfam" id="PF07291"/>
    </source>
</evidence>
<reference evidence="7" key="2">
    <citation type="submission" date="2020-09" db="EMBL/GenBank/DDBJ databases">
        <authorList>
            <person name="Sun Q."/>
            <person name="Zhou Y."/>
        </authorList>
    </citation>
    <scope>NUCLEOTIDE SEQUENCE</scope>
    <source>
        <strain evidence="7">CGMCC 4.7430</strain>
    </source>
</reference>
<dbReference type="AlphaFoldDB" id="A0A918A673"/>
<dbReference type="Proteomes" id="UP000660745">
    <property type="component" value="Unassembled WGS sequence"/>
</dbReference>
<evidence type="ECO:0000256" key="5">
    <source>
        <dbReference type="SAM" id="Phobius"/>
    </source>
</evidence>
<evidence type="ECO:0000313" key="7">
    <source>
        <dbReference type="EMBL" id="GGP05404.1"/>
    </source>
</evidence>
<feature type="transmembrane region" description="Helical" evidence="5">
    <location>
        <begin position="6"/>
        <end position="24"/>
    </location>
</feature>
<dbReference type="GO" id="GO:0030416">
    <property type="term" value="P:methylamine metabolic process"/>
    <property type="evidence" value="ECO:0007669"/>
    <property type="project" value="InterPro"/>
</dbReference>
<protein>
    <recommendedName>
        <fullName evidence="6">Methylamine utilisation protein MauE domain-containing protein</fullName>
    </recommendedName>
</protein>
<accession>A0A918A673</accession>
<feature type="transmembrane region" description="Helical" evidence="5">
    <location>
        <begin position="117"/>
        <end position="136"/>
    </location>
</feature>
<comment type="caution">
    <text evidence="7">The sequence shown here is derived from an EMBL/GenBank/DDBJ whole genome shotgun (WGS) entry which is preliminary data.</text>
</comment>
<evidence type="ECO:0000256" key="3">
    <source>
        <dbReference type="ARBA" id="ARBA00022989"/>
    </source>
</evidence>
<keyword evidence="3 5" id="KW-1133">Transmembrane helix</keyword>
<evidence type="ECO:0000256" key="2">
    <source>
        <dbReference type="ARBA" id="ARBA00022692"/>
    </source>
</evidence>
<evidence type="ECO:0000313" key="8">
    <source>
        <dbReference type="Proteomes" id="UP000660745"/>
    </source>
</evidence>
<evidence type="ECO:0000256" key="1">
    <source>
        <dbReference type="ARBA" id="ARBA00004141"/>
    </source>
</evidence>
<name>A0A918A673_9ACTN</name>
<sequence>MTIFDTLPACFALAGAVLLVIAAVRRRGDLTKVIRAHDLLPSFLVRLTPLAGPAEGLAGAAVLAGWLAGEARLVRFAAAAVALWYLALAAYLAVLLRRRGRVPCGCLDETSPASPLKVGRAVLLAVATAPLVAGWPPVPAEMGARLLVCGLAAVVAGFLIVADKVADLQGTSAAHGRSSR</sequence>
<organism evidence="7 8">
    <name type="scientific">Nonomuraea glycinis</name>
    <dbReference type="NCBI Taxonomy" id="2047744"/>
    <lineage>
        <taxon>Bacteria</taxon>
        <taxon>Bacillati</taxon>
        <taxon>Actinomycetota</taxon>
        <taxon>Actinomycetes</taxon>
        <taxon>Streptosporangiales</taxon>
        <taxon>Streptosporangiaceae</taxon>
        <taxon>Nonomuraea</taxon>
    </lineage>
</organism>